<dbReference type="AlphaFoldDB" id="X0WAB5"/>
<protein>
    <submittedName>
        <fullName evidence="1">Uncharacterized protein</fullName>
    </submittedName>
</protein>
<proteinExistence type="predicted"/>
<comment type="caution">
    <text evidence="1">The sequence shown here is derived from an EMBL/GenBank/DDBJ whole genome shotgun (WGS) entry which is preliminary data.</text>
</comment>
<evidence type="ECO:0000313" key="1">
    <source>
        <dbReference type="EMBL" id="GAG21503.1"/>
    </source>
</evidence>
<sequence>FPGEGKGGVNLLAINHALPQDPQALDTQGLQFLTAEACPVPKGSLREA</sequence>
<feature type="non-terminal residue" evidence="1">
    <location>
        <position position="1"/>
    </location>
</feature>
<accession>X0WAB5</accession>
<reference evidence="1" key="1">
    <citation type="journal article" date="2014" name="Front. Microbiol.">
        <title>High frequency of phylogenetically diverse reductive dehalogenase-homologous genes in deep subseafloor sedimentary metagenomes.</title>
        <authorList>
            <person name="Kawai M."/>
            <person name="Futagami T."/>
            <person name="Toyoda A."/>
            <person name="Takaki Y."/>
            <person name="Nishi S."/>
            <person name="Hori S."/>
            <person name="Arai W."/>
            <person name="Tsubouchi T."/>
            <person name="Morono Y."/>
            <person name="Uchiyama I."/>
            <person name="Ito T."/>
            <person name="Fujiyama A."/>
            <person name="Inagaki F."/>
            <person name="Takami H."/>
        </authorList>
    </citation>
    <scope>NUCLEOTIDE SEQUENCE</scope>
    <source>
        <strain evidence="1">Expedition CK06-06</strain>
    </source>
</reference>
<organism evidence="1">
    <name type="scientific">marine sediment metagenome</name>
    <dbReference type="NCBI Taxonomy" id="412755"/>
    <lineage>
        <taxon>unclassified sequences</taxon>
        <taxon>metagenomes</taxon>
        <taxon>ecological metagenomes</taxon>
    </lineage>
</organism>
<dbReference type="EMBL" id="BARS01035698">
    <property type="protein sequence ID" value="GAG21503.1"/>
    <property type="molecule type" value="Genomic_DNA"/>
</dbReference>
<name>X0WAB5_9ZZZZ</name>
<gene>
    <name evidence="1" type="ORF">S01H1_54973</name>
</gene>